<reference evidence="2 3" key="1">
    <citation type="submission" date="2017-06" db="EMBL/GenBank/DDBJ databases">
        <title>Genome sequencing of cyanobaciteial culture collection at National Institute for Environmental Studies (NIES).</title>
        <authorList>
            <person name="Hirose Y."/>
            <person name="Shimura Y."/>
            <person name="Fujisawa T."/>
            <person name="Nakamura Y."/>
            <person name="Kawachi M."/>
        </authorList>
    </citation>
    <scope>NUCLEOTIDE SEQUENCE [LARGE SCALE GENOMIC DNA]</scope>
    <source>
        <strain evidence="2 3">NIES-2135</strain>
    </source>
</reference>
<organism evidence="2 3">
    <name type="scientific">Leptolyngbya boryana NIES-2135</name>
    <dbReference type="NCBI Taxonomy" id="1973484"/>
    <lineage>
        <taxon>Bacteria</taxon>
        <taxon>Bacillati</taxon>
        <taxon>Cyanobacteriota</taxon>
        <taxon>Cyanophyceae</taxon>
        <taxon>Leptolyngbyales</taxon>
        <taxon>Leptolyngbyaceae</taxon>
        <taxon>Leptolyngbya group</taxon>
        <taxon>Leptolyngbya</taxon>
    </lineage>
</organism>
<dbReference type="PANTHER" id="PTHR31407:SF16">
    <property type="entry name" value="PSBP DOMAIN-CONTAINING PROTEIN 7, CHLOROPLASTIC"/>
    <property type="match status" value="1"/>
</dbReference>
<dbReference type="PANTHER" id="PTHR31407">
    <property type="match status" value="1"/>
</dbReference>
<dbReference type="Pfam" id="PF01789">
    <property type="entry name" value="PsbP"/>
    <property type="match status" value="1"/>
</dbReference>
<keyword evidence="3" id="KW-1185">Reference proteome</keyword>
<dbReference type="GO" id="GO:0009654">
    <property type="term" value="C:photosystem II oxygen evolving complex"/>
    <property type="evidence" value="ECO:0007669"/>
    <property type="project" value="InterPro"/>
</dbReference>
<sequence>MLKNFKRVVAVLLMVLALGLQGCVSGVGGLNSFVDSTDGYRFLYPNGWLSVKVANGPDVVFHDIIEQTENISMVINPVPGKKKLSDLGTPSDVGYQLGKSAIAPPDSGRKAELISAEERQIADRTYYLLEYLVTLPNQEQRHNLASAIVYRGKLYTMNASTSETRWEKMAPLLTKSVKSFKVD</sequence>
<dbReference type="GO" id="GO:0019898">
    <property type="term" value="C:extrinsic component of membrane"/>
    <property type="evidence" value="ECO:0007669"/>
    <property type="project" value="InterPro"/>
</dbReference>
<evidence type="ECO:0000313" key="2">
    <source>
        <dbReference type="EMBL" id="BAY53710.1"/>
    </source>
</evidence>
<dbReference type="Proteomes" id="UP000217895">
    <property type="component" value="Chromosome"/>
</dbReference>
<proteinExistence type="predicted"/>
<dbReference type="Gene3D" id="3.40.1000.10">
    <property type="entry name" value="Mog1/PsbP, alpha/beta/alpha sandwich"/>
    <property type="match status" value="1"/>
</dbReference>
<name>A0A1Z4JAG6_LEPBY</name>
<dbReference type="SUPFAM" id="SSF55724">
    <property type="entry name" value="Mog1p/PsbP-like"/>
    <property type="match status" value="1"/>
</dbReference>
<dbReference type="InterPro" id="IPR016123">
    <property type="entry name" value="Mog1/PsbP_a/b/a-sand"/>
</dbReference>
<accession>A0A1Z4JAG6</accession>
<dbReference type="EMBL" id="AP018203">
    <property type="protein sequence ID" value="BAY53710.1"/>
    <property type="molecule type" value="Genomic_DNA"/>
</dbReference>
<dbReference type="GO" id="GO:0015979">
    <property type="term" value="P:photosynthesis"/>
    <property type="evidence" value="ECO:0007669"/>
    <property type="project" value="InterPro"/>
</dbReference>
<dbReference type="PROSITE" id="PS51257">
    <property type="entry name" value="PROKAR_LIPOPROTEIN"/>
    <property type="match status" value="1"/>
</dbReference>
<feature type="domain" description="PsbP C-terminal" evidence="1">
    <location>
        <begin position="29"/>
        <end position="182"/>
    </location>
</feature>
<evidence type="ECO:0000259" key="1">
    <source>
        <dbReference type="Pfam" id="PF01789"/>
    </source>
</evidence>
<dbReference type="GO" id="GO:0005509">
    <property type="term" value="F:calcium ion binding"/>
    <property type="evidence" value="ECO:0007669"/>
    <property type="project" value="InterPro"/>
</dbReference>
<dbReference type="AlphaFoldDB" id="A0A1Z4JAG6"/>
<evidence type="ECO:0000313" key="3">
    <source>
        <dbReference type="Proteomes" id="UP000217895"/>
    </source>
</evidence>
<dbReference type="InterPro" id="IPR002683">
    <property type="entry name" value="PsbP_C"/>
</dbReference>
<dbReference type="NCBIfam" id="NF040946">
    <property type="entry name" value="PSII_PsbP"/>
    <property type="match status" value="1"/>
</dbReference>
<protein>
    <submittedName>
        <fullName evidence="2">PsbP protein</fullName>
    </submittedName>
</protein>
<gene>
    <name evidence="2" type="ORF">NIES2135_05210</name>
</gene>